<accession>A0A7C5I4Z4</accession>
<evidence type="ECO:0000313" key="2">
    <source>
        <dbReference type="EMBL" id="HHF58483.1"/>
    </source>
</evidence>
<name>A0A7C5I4Z4_UNCW3</name>
<dbReference type="InterPro" id="IPR011672">
    <property type="entry name" value="DUF1614"/>
</dbReference>
<feature type="non-terminal residue" evidence="2">
    <location>
        <position position="1"/>
    </location>
</feature>
<organism evidence="2">
    <name type="scientific">candidate division WOR-3 bacterium</name>
    <dbReference type="NCBI Taxonomy" id="2052148"/>
    <lineage>
        <taxon>Bacteria</taxon>
        <taxon>Bacteria division WOR-3</taxon>
    </lineage>
</organism>
<keyword evidence="1" id="KW-0812">Transmembrane</keyword>
<reference evidence="2" key="1">
    <citation type="journal article" date="2020" name="mSystems">
        <title>Genome- and Community-Level Interaction Insights into Carbon Utilization and Element Cycling Functions of Hydrothermarchaeota in Hydrothermal Sediment.</title>
        <authorList>
            <person name="Zhou Z."/>
            <person name="Liu Y."/>
            <person name="Xu W."/>
            <person name="Pan J."/>
            <person name="Luo Z.H."/>
            <person name="Li M."/>
        </authorList>
    </citation>
    <scope>NUCLEOTIDE SEQUENCE [LARGE SCALE GENOMIC DNA]</scope>
    <source>
        <strain evidence="2">HyVt-94</strain>
    </source>
</reference>
<evidence type="ECO:0000256" key="1">
    <source>
        <dbReference type="SAM" id="Phobius"/>
    </source>
</evidence>
<sequence>IGADLLNLHKIKYLKSSVVSVGGAGIFDGVFLAGVISVLLV</sequence>
<comment type="caution">
    <text evidence="2">The sequence shown here is derived from an EMBL/GenBank/DDBJ whole genome shotgun (WGS) entry which is preliminary data.</text>
</comment>
<proteinExistence type="predicted"/>
<protein>
    <submittedName>
        <fullName evidence="2">DUF1614 domain-containing protein</fullName>
    </submittedName>
</protein>
<dbReference type="Proteomes" id="UP000886014">
    <property type="component" value="Unassembled WGS sequence"/>
</dbReference>
<feature type="transmembrane region" description="Helical" evidence="1">
    <location>
        <begin position="18"/>
        <end position="40"/>
    </location>
</feature>
<dbReference type="AlphaFoldDB" id="A0A7C5I4Z4"/>
<dbReference type="EMBL" id="DRTV01000250">
    <property type="protein sequence ID" value="HHF58483.1"/>
    <property type="molecule type" value="Genomic_DNA"/>
</dbReference>
<gene>
    <name evidence="2" type="ORF">ENL41_03560</name>
</gene>
<keyword evidence="1" id="KW-1133">Transmembrane helix</keyword>
<keyword evidence="1" id="KW-0472">Membrane</keyword>
<dbReference type="Pfam" id="PF07758">
    <property type="entry name" value="DUF1614"/>
    <property type="match status" value="1"/>
</dbReference>